<evidence type="ECO:0000256" key="2">
    <source>
        <dbReference type="ARBA" id="ARBA00022777"/>
    </source>
</evidence>
<keyword evidence="3" id="KW-0902">Two-component regulatory system</keyword>
<dbReference type="GO" id="GO:0016301">
    <property type="term" value="F:kinase activity"/>
    <property type="evidence" value="ECO:0007669"/>
    <property type="project" value="UniProtKB-KW"/>
</dbReference>
<protein>
    <recommendedName>
        <fullName evidence="7">ATP-binding protein</fullName>
    </recommendedName>
</protein>
<accession>A0A7K0CC24</accession>
<feature type="transmembrane region" description="Helical" evidence="4">
    <location>
        <begin position="558"/>
        <end position="579"/>
    </location>
</feature>
<keyword evidence="2" id="KW-0418">Kinase</keyword>
<feature type="transmembrane region" description="Helical" evidence="4">
    <location>
        <begin position="28"/>
        <end position="46"/>
    </location>
</feature>
<feature type="transmembrane region" description="Helical" evidence="4">
    <location>
        <begin position="159"/>
        <end position="176"/>
    </location>
</feature>
<evidence type="ECO:0000256" key="4">
    <source>
        <dbReference type="SAM" id="Phobius"/>
    </source>
</evidence>
<evidence type="ECO:0000256" key="3">
    <source>
        <dbReference type="ARBA" id="ARBA00023012"/>
    </source>
</evidence>
<organism evidence="5 6">
    <name type="scientific">Streptomyces smaragdinus</name>
    <dbReference type="NCBI Taxonomy" id="2585196"/>
    <lineage>
        <taxon>Bacteria</taxon>
        <taxon>Bacillati</taxon>
        <taxon>Actinomycetota</taxon>
        <taxon>Actinomycetes</taxon>
        <taxon>Kitasatosporales</taxon>
        <taxon>Streptomycetaceae</taxon>
        <taxon>Streptomyces</taxon>
    </lineage>
</organism>
<dbReference type="AlphaFoldDB" id="A0A7K0CC24"/>
<keyword evidence="4" id="KW-0812">Transmembrane</keyword>
<keyword evidence="4" id="KW-0472">Membrane</keyword>
<dbReference type="Proteomes" id="UP000466345">
    <property type="component" value="Unassembled WGS sequence"/>
</dbReference>
<keyword evidence="1" id="KW-0808">Transferase</keyword>
<reference evidence="5 6" key="1">
    <citation type="submission" date="2019-10" db="EMBL/GenBank/DDBJ databases">
        <title>Streptomyces smaragdinus sp. nov. and Streptomyces fabii sp. nov., isolated from the gut of fungus growing-termite Macrotermes natalensis.</title>
        <authorList>
            <person name="Schwitalla J."/>
            <person name="Benndorf R."/>
            <person name="Martin K."/>
            <person name="De Beer W."/>
            <person name="Kaster A.-K."/>
            <person name="Vollmers J."/>
            <person name="Poulsen M."/>
            <person name="Beemelmanns C."/>
        </authorList>
    </citation>
    <scope>NUCLEOTIDE SEQUENCE [LARGE SCALE GENOMIC DNA]</scope>
    <source>
        <strain evidence="5 6">RB5</strain>
    </source>
</reference>
<comment type="caution">
    <text evidence="5">The sequence shown here is derived from an EMBL/GenBank/DDBJ whole genome shotgun (WGS) entry which is preliminary data.</text>
</comment>
<feature type="transmembrane region" description="Helical" evidence="4">
    <location>
        <begin position="534"/>
        <end position="552"/>
    </location>
</feature>
<dbReference type="Gene3D" id="3.30.565.10">
    <property type="entry name" value="Histidine kinase-like ATPase, C-terminal domain"/>
    <property type="match status" value="1"/>
</dbReference>
<evidence type="ECO:0000313" key="5">
    <source>
        <dbReference type="EMBL" id="MQY10988.1"/>
    </source>
</evidence>
<feature type="transmembrane region" description="Helical" evidence="4">
    <location>
        <begin position="128"/>
        <end position="147"/>
    </location>
</feature>
<dbReference type="InterPro" id="IPR036890">
    <property type="entry name" value="HATPase_C_sf"/>
</dbReference>
<feature type="transmembrane region" description="Helical" evidence="4">
    <location>
        <begin position="52"/>
        <end position="71"/>
    </location>
</feature>
<name>A0A7K0CC24_9ACTN</name>
<dbReference type="SUPFAM" id="SSF55874">
    <property type="entry name" value="ATPase domain of HSP90 chaperone/DNA topoisomerase II/histidine kinase"/>
    <property type="match status" value="1"/>
</dbReference>
<evidence type="ECO:0008006" key="7">
    <source>
        <dbReference type="Google" id="ProtNLM"/>
    </source>
</evidence>
<gene>
    <name evidence="5" type="ORF">SRB5_11020</name>
</gene>
<dbReference type="GO" id="GO:0000160">
    <property type="term" value="P:phosphorelay signal transduction system"/>
    <property type="evidence" value="ECO:0007669"/>
    <property type="project" value="UniProtKB-KW"/>
</dbReference>
<evidence type="ECO:0000256" key="1">
    <source>
        <dbReference type="ARBA" id="ARBA00022679"/>
    </source>
</evidence>
<dbReference type="EMBL" id="WEGJ01000002">
    <property type="protein sequence ID" value="MQY10988.1"/>
    <property type="molecule type" value="Genomic_DNA"/>
</dbReference>
<feature type="transmembrane region" description="Helical" evidence="4">
    <location>
        <begin position="416"/>
        <end position="438"/>
    </location>
</feature>
<feature type="transmembrane region" description="Helical" evidence="4">
    <location>
        <begin position="450"/>
        <end position="471"/>
    </location>
</feature>
<keyword evidence="4" id="KW-1133">Transmembrane helix</keyword>
<proteinExistence type="predicted"/>
<keyword evidence="6" id="KW-1185">Reference proteome</keyword>
<dbReference type="PANTHER" id="PTHR24421">
    <property type="entry name" value="NITRATE/NITRITE SENSOR PROTEIN NARX-RELATED"/>
    <property type="match status" value="1"/>
</dbReference>
<dbReference type="PANTHER" id="PTHR24421:SF61">
    <property type="entry name" value="OXYGEN SENSOR HISTIDINE KINASE NREB"/>
    <property type="match status" value="1"/>
</dbReference>
<dbReference type="InterPro" id="IPR050482">
    <property type="entry name" value="Sensor_HK_TwoCompSys"/>
</dbReference>
<sequence length="782" mass="83224">MIGGAAGPLPGDNPGERLLNRTVRRYGVWLRSAAVLVCGVLGLVSADTGQTPVAVGLLTPAFLACAARLALLRRPRPLAVPWALDAAVVTLTGLSQPALGGAGADMMVEAIVGIAVITFQFEWATRPVPAAALAVTGLAACVLGDVLAAPGRTPEWKDVARIAVLVCLARAAYVIVRARVRAADRAAAAGAAARREADVAAARRASERDYLALLHDTACATLLTVSRGDSRDWSWLPPRARRDLDALSAAPGFETGSVDLAALLACVPEGDGRTKVLLRTDIRGPLTMPSGPGLAIFQGVREAVANVACHAGVREAALGAWTEGRAVVVELSDTGRGFHPESVPSTRRGISRSVIGRMHAVGGSATVVSSPGAGTLVRWRWDDRSWTPRTGDGPGARDVPHPHRERAVVRLMRRQVLHGAQLAVLLICLVSQFAISIRQLTHYQDLYRPAWAQTTAFVWLAAVLVIGATHLPRGRQLPPGVRWWTVASLLAVSATCTFTLPPQWLTGDPDWAFGLIGWHALFLLADVRIRLFTAFLAAHVGLSITVVLALASPTLDELAAAGIATVSTCGFQLSMRVLVGLFRDAAPAAGNAAARAEELRTRERIHEHLQRDHKERYRALTATTVPLLMGLGYESLSPRDEEVRLRCGVEAARMRRLFAEGDAVSDPLLNELRACIEVAERKGVAVGLAIRGRSGEVPVEIRRELIDPVAVVLGHTRSTARVTVVWTARAVRVSVVGADCADSLRTGAARDPKVSVVTTARGDSVWAEASWSSKRPEESNPA</sequence>
<evidence type="ECO:0000313" key="6">
    <source>
        <dbReference type="Proteomes" id="UP000466345"/>
    </source>
</evidence>
<feature type="transmembrane region" description="Helical" evidence="4">
    <location>
        <begin position="483"/>
        <end position="505"/>
    </location>
</feature>